<dbReference type="PROSITE" id="PS50113">
    <property type="entry name" value="PAC"/>
    <property type="match status" value="1"/>
</dbReference>
<accession>A0ABN6TAD1</accession>
<dbReference type="InterPro" id="IPR001610">
    <property type="entry name" value="PAC"/>
</dbReference>
<feature type="region of interest" description="Disordered" evidence="1">
    <location>
        <begin position="1"/>
        <end position="25"/>
    </location>
</feature>
<dbReference type="PANTHER" id="PTHR44757:SF2">
    <property type="entry name" value="BIOFILM ARCHITECTURE MAINTENANCE PROTEIN MBAA"/>
    <property type="match status" value="1"/>
</dbReference>
<dbReference type="Gene3D" id="3.30.70.270">
    <property type="match status" value="1"/>
</dbReference>
<dbReference type="Pfam" id="PF00990">
    <property type="entry name" value="GGDEF"/>
    <property type="match status" value="1"/>
</dbReference>
<dbReference type="CDD" id="cd01948">
    <property type="entry name" value="EAL"/>
    <property type="match status" value="1"/>
</dbReference>
<proteinExistence type="predicted"/>
<dbReference type="InterPro" id="IPR000160">
    <property type="entry name" value="GGDEF_dom"/>
</dbReference>
<dbReference type="PANTHER" id="PTHR44757">
    <property type="entry name" value="DIGUANYLATE CYCLASE DGCP"/>
    <property type="match status" value="1"/>
</dbReference>
<dbReference type="Pfam" id="PF00563">
    <property type="entry name" value="EAL"/>
    <property type="match status" value="1"/>
</dbReference>
<dbReference type="NCBIfam" id="TIGR00229">
    <property type="entry name" value="sensory_box"/>
    <property type="match status" value="2"/>
</dbReference>
<feature type="domain" description="PAC" evidence="3">
    <location>
        <begin position="256"/>
        <end position="309"/>
    </location>
</feature>
<dbReference type="InterPro" id="IPR000700">
    <property type="entry name" value="PAS-assoc_C"/>
</dbReference>
<dbReference type="SUPFAM" id="SSF141868">
    <property type="entry name" value="EAL domain-like"/>
    <property type="match status" value="1"/>
</dbReference>
<dbReference type="NCBIfam" id="TIGR00254">
    <property type="entry name" value="GGDEF"/>
    <property type="match status" value="1"/>
</dbReference>
<dbReference type="PROSITE" id="PS50883">
    <property type="entry name" value="EAL"/>
    <property type="match status" value="1"/>
</dbReference>
<dbReference type="CDD" id="cd01949">
    <property type="entry name" value="GGDEF"/>
    <property type="match status" value="1"/>
</dbReference>
<dbReference type="SMART" id="SM00267">
    <property type="entry name" value="GGDEF"/>
    <property type="match status" value="1"/>
</dbReference>
<dbReference type="EMBL" id="AP026966">
    <property type="protein sequence ID" value="BDT58313.1"/>
    <property type="molecule type" value="Genomic_DNA"/>
</dbReference>
<evidence type="ECO:0000259" key="2">
    <source>
        <dbReference type="PROSITE" id="PS50112"/>
    </source>
</evidence>
<dbReference type="Gene3D" id="3.20.20.450">
    <property type="entry name" value="EAL domain"/>
    <property type="match status" value="1"/>
</dbReference>
<dbReference type="RefSeq" id="WP_281913695.1">
    <property type="nucleotide sequence ID" value="NZ_AP026966.1"/>
</dbReference>
<evidence type="ECO:0000313" key="6">
    <source>
        <dbReference type="EMBL" id="BDT58313.1"/>
    </source>
</evidence>
<evidence type="ECO:0000256" key="1">
    <source>
        <dbReference type="SAM" id="MobiDB-lite"/>
    </source>
</evidence>
<dbReference type="SMART" id="SM00052">
    <property type="entry name" value="EAL"/>
    <property type="match status" value="1"/>
</dbReference>
<sequence length="877" mass="98250">MHPDNDTGNIQAHPGAGAAGESSARPATPQADAIAIIYRNIEDVVYQYAVEGTDTFRFTYVNPAFYKTTHLTPEQVIGKTVDEVIPEPSLSIVLEHYRNAIRSGQIQRWEEHSDYPAGRKVGRVSITPVFDAAGRCTDLVGTVHDISDVINREEKLQQAHRALEEAFATQGRLAESLRREEERLVLALNGTGEGVWDWRMDENSVTFSAKWKEIMGASGNPDGATPKIWTSRIHPDDNAHVRRCIERYLAGNEALYTCEYRIRRFTGDWIRVRSRGSIVARDAQGQPLRMIGTITDITEAYRMRQALEKSHERLAQLAQQVPGALFELEHRADGSFACPFISDMAHTLFELAPSAIQADLGCLAARIVPQHRVRLRRALERSAAGMQPLRAEFQVELPDGGHCWREVIATPSPGLDGGTIWYGFIDDISSRKHSEETIRQFTEKLERRAHYDTLTGLPNRALFRDRLEHAIRRAEDERGEVALLFIDLDRFKEVNDLLGHDAGDLLLVEAAQRIRACVRKGDTVARLGGDEFTVILSETRELAHVEAVAQAILDALAQPFPIQQELLYIAGSIGIARYPEDARDPEELMRNADHAMYRSKSGGRNQLTFFEANMQAAAIRRLKLLAELRNAVPGEQLELYFQPIVDLSSNRIVKAEALLRWRHASGALLSPDTFIGVAEESGLIHEIGDWVFRTAAHYSKRWSDMLGRDFQVSINKSPVQFQTQTQTQADCADWVAYLDEIRLGARCINVEITEGLLLNLSDTVLAKLAALQSSGMQVSIDDFGTGYSSMSYLKRLDIDYLKIDQSFVKELVHDNFSRTITETIIVMAHKLGLKVIAEGVETPEQCAALSRAGCDYAQGYLFSRPVPADLFETMLAW</sequence>
<feature type="domain" description="EAL" evidence="4">
    <location>
        <begin position="621"/>
        <end position="877"/>
    </location>
</feature>
<dbReference type="InterPro" id="IPR035965">
    <property type="entry name" value="PAS-like_dom_sf"/>
</dbReference>
<name>A0ABN6TAD1_9BURK</name>
<dbReference type="Pfam" id="PF08447">
    <property type="entry name" value="PAS_3"/>
    <property type="match status" value="1"/>
</dbReference>
<feature type="domain" description="GGDEF" evidence="5">
    <location>
        <begin position="479"/>
        <end position="612"/>
    </location>
</feature>
<dbReference type="SMART" id="SM00091">
    <property type="entry name" value="PAS"/>
    <property type="match status" value="3"/>
</dbReference>
<dbReference type="PROSITE" id="PS50112">
    <property type="entry name" value="PAS"/>
    <property type="match status" value="1"/>
</dbReference>
<dbReference type="InterPro" id="IPR013655">
    <property type="entry name" value="PAS_fold_3"/>
</dbReference>
<dbReference type="InterPro" id="IPR013656">
    <property type="entry name" value="PAS_4"/>
</dbReference>
<reference evidence="6" key="1">
    <citation type="submission" date="2022-11" db="EMBL/GenBank/DDBJ databases">
        <title>Isolation and characterization of PLA-degrading bacterium Massilia sp. from Antarctic soil.</title>
        <authorList>
            <person name="Sato K."/>
            <person name="Gomez-Fuentes C."/>
            <person name="Ahmad S.A."/>
            <person name="Zulkharnain A."/>
        </authorList>
    </citation>
    <scope>NUCLEOTIDE SEQUENCE</scope>
    <source>
        <strain evidence="6">N-3</strain>
    </source>
</reference>
<dbReference type="CDD" id="cd00130">
    <property type="entry name" value="PAS"/>
    <property type="match status" value="2"/>
</dbReference>
<dbReference type="Proteomes" id="UP001163336">
    <property type="component" value="Chromosome"/>
</dbReference>
<feature type="compositionally biased region" description="Polar residues" evidence="1">
    <location>
        <begin position="1"/>
        <end position="10"/>
    </location>
</feature>
<organism evidence="6 7">
    <name type="scientific">Massilia varians</name>
    <dbReference type="NCBI Taxonomy" id="457921"/>
    <lineage>
        <taxon>Bacteria</taxon>
        <taxon>Pseudomonadati</taxon>
        <taxon>Pseudomonadota</taxon>
        <taxon>Betaproteobacteria</taxon>
        <taxon>Burkholderiales</taxon>
        <taxon>Oxalobacteraceae</taxon>
        <taxon>Telluria group</taxon>
        <taxon>Massilia</taxon>
    </lineage>
</organism>
<evidence type="ECO:0000313" key="7">
    <source>
        <dbReference type="Proteomes" id="UP001163336"/>
    </source>
</evidence>
<dbReference type="Pfam" id="PF08448">
    <property type="entry name" value="PAS_4"/>
    <property type="match status" value="1"/>
</dbReference>
<evidence type="ECO:0000259" key="4">
    <source>
        <dbReference type="PROSITE" id="PS50883"/>
    </source>
</evidence>
<evidence type="ECO:0000259" key="5">
    <source>
        <dbReference type="PROSITE" id="PS50887"/>
    </source>
</evidence>
<dbReference type="SUPFAM" id="SSF55073">
    <property type="entry name" value="Nucleotide cyclase"/>
    <property type="match status" value="1"/>
</dbReference>
<dbReference type="SUPFAM" id="SSF55785">
    <property type="entry name" value="PYP-like sensor domain (PAS domain)"/>
    <property type="match status" value="3"/>
</dbReference>
<dbReference type="InterPro" id="IPR029787">
    <property type="entry name" value="Nucleotide_cyclase"/>
</dbReference>
<dbReference type="InterPro" id="IPR001633">
    <property type="entry name" value="EAL_dom"/>
</dbReference>
<evidence type="ECO:0000259" key="3">
    <source>
        <dbReference type="PROSITE" id="PS50113"/>
    </source>
</evidence>
<dbReference type="InterPro" id="IPR052155">
    <property type="entry name" value="Biofilm_reg_signaling"/>
</dbReference>
<dbReference type="SMART" id="SM00086">
    <property type="entry name" value="PAC"/>
    <property type="match status" value="3"/>
</dbReference>
<protein>
    <submittedName>
        <fullName evidence="6">Uncharacterized protein</fullName>
    </submittedName>
</protein>
<dbReference type="InterPro" id="IPR000014">
    <property type="entry name" value="PAS"/>
</dbReference>
<dbReference type="PROSITE" id="PS50887">
    <property type="entry name" value="GGDEF"/>
    <property type="match status" value="1"/>
</dbReference>
<dbReference type="InterPro" id="IPR043128">
    <property type="entry name" value="Rev_trsase/Diguanyl_cyclase"/>
</dbReference>
<gene>
    <name evidence="6" type="ORF">MasN3_18070</name>
</gene>
<feature type="domain" description="PAS" evidence="2">
    <location>
        <begin position="30"/>
        <end position="104"/>
    </location>
</feature>
<dbReference type="Gene3D" id="3.30.450.20">
    <property type="entry name" value="PAS domain"/>
    <property type="match status" value="3"/>
</dbReference>
<keyword evidence="7" id="KW-1185">Reference proteome</keyword>
<dbReference type="InterPro" id="IPR035919">
    <property type="entry name" value="EAL_sf"/>
</dbReference>